<dbReference type="HOGENOM" id="CLU_471878_0_0_1"/>
<reference evidence="2" key="2">
    <citation type="submission" date="2015-01" db="EMBL/GenBank/DDBJ databases">
        <title>Evolutionary Origins and Diversification of the Mycorrhizal Mutualists.</title>
        <authorList>
            <consortium name="DOE Joint Genome Institute"/>
            <consortium name="Mycorrhizal Genomics Consortium"/>
            <person name="Kohler A."/>
            <person name="Kuo A."/>
            <person name="Nagy L.G."/>
            <person name="Floudas D."/>
            <person name="Copeland A."/>
            <person name="Barry K.W."/>
            <person name="Cichocki N."/>
            <person name="Veneault-Fourrey C."/>
            <person name="LaButti K."/>
            <person name="Lindquist E.A."/>
            <person name="Lipzen A."/>
            <person name="Lundell T."/>
            <person name="Morin E."/>
            <person name="Murat C."/>
            <person name="Riley R."/>
            <person name="Ohm R."/>
            <person name="Sun H."/>
            <person name="Tunlid A."/>
            <person name="Henrissat B."/>
            <person name="Grigoriev I.V."/>
            <person name="Hibbett D.S."/>
            <person name="Martin F."/>
        </authorList>
    </citation>
    <scope>NUCLEOTIDE SEQUENCE [LARGE SCALE GENOMIC DNA]</scope>
    <source>
        <strain evidence="2">MUT 4182</strain>
    </source>
</reference>
<dbReference type="OrthoDB" id="3156934at2759"/>
<dbReference type="STRING" id="1051891.A0A0C3Q377"/>
<proteinExistence type="predicted"/>
<evidence type="ECO:0000313" key="2">
    <source>
        <dbReference type="Proteomes" id="UP000054248"/>
    </source>
</evidence>
<keyword evidence="2" id="KW-1185">Reference proteome</keyword>
<sequence>MSLGLETAALEIDRTATTFTEIANRLRLCPNEILQSTILAQAASIEDAISLARLSIIRLRRLSNQLCPIMRLPSEILADAIGPLLTQEDYPKALIRLSHTSHHIREILLSSPWVWAGARIKSSWHPNLVTAMLEQTGRTLLQVSCDFAVSQSMLGSEKIASCIQRWRSAHLRVPSLPEFPTSLTQLRSLAAPALEELVVSVPHRPLPTIVPELFSGVAPQLRSIEFHNFSIYHDSPLWLNLHSLHLNIQHLWAVLSPHQLFSILTASPELQILRLCDRMVGLGRIQEPDPYPVIELPHLSTMELAVVPYMLEALLNTIKGPVVKQLEITTTFIDESPQLPRKVLGSFFKSAAQVLATLANEDEPPTARITVESSSLHFCVRRGDSIVSCQLNCTDSDSLAPLFREAAEQCGTRLPVLVDFAWITFSEGGRGFREILSCRNLWVRCIALNRTFQSPNLFSFLSTPTADPGGQLEWPCPQLETIGGDIEPSSVTVHNMLRRRCSRSCSGHEPETEVPFCKQPPPLRSVFLREFKEEDMRHLRRVIGGTKILDWNTVASNIRKDTQSNWPEAMKPIGSYWS</sequence>
<dbReference type="EMBL" id="KN823093">
    <property type="protein sequence ID" value="KIO23105.1"/>
    <property type="molecule type" value="Genomic_DNA"/>
</dbReference>
<dbReference type="AlphaFoldDB" id="A0A0C3Q377"/>
<evidence type="ECO:0008006" key="3">
    <source>
        <dbReference type="Google" id="ProtNLM"/>
    </source>
</evidence>
<dbReference type="Proteomes" id="UP000054248">
    <property type="component" value="Unassembled WGS sequence"/>
</dbReference>
<name>A0A0C3Q377_9AGAM</name>
<accession>A0A0C3Q377</accession>
<organism evidence="1 2">
    <name type="scientific">Tulasnella calospora MUT 4182</name>
    <dbReference type="NCBI Taxonomy" id="1051891"/>
    <lineage>
        <taxon>Eukaryota</taxon>
        <taxon>Fungi</taxon>
        <taxon>Dikarya</taxon>
        <taxon>Basidiomycota</taxon>
        <taxon>Agaricomycotina</taxon>
        <taxon>Agaricomycetes</taxon>
        <taxon>Cantharellales</taxon>
        <taxon>Tulasnellaceae</taxon>
        <taxon>Tulasnella</taxon>
    </lineage>
</organism>
<reference evidence="1 2" key="1">
    <citation type="submission" date="2014-04" db="EMBL/GenBank/DDBJ databases">
        <authorList>
            <consortium name="DOE Joint Genome Institute"/>
            <person name="Kuo A."/>
            <person name="Girlanda M."/>
            <person name="Perotto S."/>
            <person name="Kohler A."/>
            <person name="Nagy L.G."/>
            <person name="Floudas D."/>
            <person name="Copeland A."/>
            <person name="Barry K.W."/>
            <person name="Cichocki N."/>
            <person name="Veneault-Fourrey C."/>
            <person name="LaButti K."/>
            <person name="Lindquist E.A."/>
            <person name="Lipzen A."/>
            <person name="Lundell T."/>
            <person name="Morin E."/>
            <person name="Murat C."/>
            <person name="Sun H."/>
            <person name="Tunlid A."/>
            <person name="Henrissat B."/>
            <person name="Grigoriev I.V."/>
            <person name="Hibbett D.S."/>
            <person name="Martin F."/>
            <person name="Nordberg H.P."/>
            <person name="Cantor M.N."/>
            <person name="Hua S.X."/>
        </authorList>
    </citation>
    <scope>NUCLEOTIDE SEQUENCE [LARGE SCALE GENOMIC DNA]</scope>
    <source>
        <strain evidence="1 2">MUT 4182</strain>
    </source>
</reference>
<protein>
    <recommendedName>
        <fullName evidence="3">F-box domain-containing protein</fullName>
    </recommendedName>
</protein>
<evidence type="ECO:0000313" key="1">
    <source>
        <dbReference type="EMBL" id="KIO23105.1"/>
    </source>
</evidence>
<gene>
    <name evidence="1" type="ORF">M407DRAFT_215494</name>
</gene>